<proteinExistence type="predicted"/>
<protein>
    <submittedName>
        <fullName evidence="1">Uncharacterized protein</fullName>
    </submittedName>
</protein>
<dbReference type="EMBL" id="RBTE01000465">
    <property type="protein sequence ID" value="RMT21698.1"/>
    <property type="molecule type" value="Genomic_DNA"/>
</dbReference>
<organism evidence="1 2">
    <name type="scientific">Pseudomonas savastanoi</name>
    <name type="common">Pseudomonas syringae pv. savastanoi</name>
    <dbReference type="NCBI Taxonomy" id="29438"/>
    <lineage>
        <taxon>Bacteria</taxon>
        <taxon>Pseudomonadati</taxon>
        <taxon>Pseudomonadota</taxon>
        <taxon>Gammaproteobacteria</taxon>
        <taxon>Pseudomonadales</taxon>
        <taxon>Pseudomonadaceae</taxon>
        <taxon>Pseudomonas</taxon>
    </lineage>
</organism>
<reference evidence="1 2" key="1">
    <citation type="submission" date="2018-08" db="EMBL/GenBank/DDBJ databases">
        <title>Recombination of ecologically and evolutionarily significant loci maintains genetic cohesion in the Pseudomonas syringae species complex.</title>
        <authorList>
            <person name="Dillon M."/>
            <person name="Thakur S."/>
            <person name="Almeida R.N.D."/>
            <person name="Weir B.S."/>
            <person name="Guttman D.S."/>
        </authorList>
    </citation>
    <scope>NUCLEOTIDE SEQUENCE [LARGE SCALE GENOMIC DNA]</scope>
    <source>
        <strain evidence="1 2">ICMP 13684</strain>
    </source>
</reference>
<evidence type="ECO:0000313" key="2">
    <source>
        <dbReference type="Proteomes" id="UP000278180"/>
    </source>
</evidence>
<dbReference type="AlphaFoldDB" id="A0A3M5JE79"/>
<gene>
    <name evidence="1" type="ORF">ALP51_03278</name>
</gene>
<dbReference type="Proteomes" id="UP000278180">
    <property type="component" value="Unassembled WGS sequence"/>
</dbReference>
<evidence type="ECO:0000313" key="1">
    <source>
        <dbReference type="EMBL" id="RMT21698.1"/>
    </source>
</evidence>
<sequence>MSEVDWWSRVPAYAGLALSAFAVLRGRTTLKGSLGNQDNYEEIFVSNISPHEGEIVWLGAINADGSLSDWSDE</sequence>
<name>A0A3M5JE79_PSESS</name>
<accession>A0A3M5JE79</accession>
<comment type="caution">
    <text evidence="1">The sequence shown here is derived from an EMBL/GenBank/DDBJ whole genome shotgun (WGS) entry which is preliminary data.</text>
</comment>